<dbReference type="InterPro" id="IPR044816">
    <property type="entry name" value="BURP"/>
</dbReference>
<name>A0AAV8ATP1_9POAL</name>
<organism evidence="3 4">
    <name type="scientific">Rhynchospora pubera</name>
    <dbReference type="NCBI Taxonomy" id="906938"/>
    <lineage>
        <taxon>Eukaryota</taxon>
        <taxon>Viridiplantae</taxon>
        <taxon>Streptophyta</taxon>
        <taxon>Embryophyta</taxon>
        <taxon>Tracheophyta</taxon>
        <taxon>Spermatophyta</taxon>
        <taxon>Magnoliopsida</taxon>
        <taxon>Liliopsida</taxon>
        <taxon>Poales</taxon>
        <taxon>Cyperaceae</taxon>
        <taxon>Cyperoideae</taxon>
        <taxon>Rhynchosporeae</taxon>
        <taxon>Rhynchospora</taxon>
    </lineage>
</organism>
<accession>A0AAV8ATP1</accession>
<feature type="signal peptide" evidence="1">
    <location>
        <begin position="1"/>
        <end position="17"/>
    </location>
</feature>
<protein>
    <submittedName>
        <fullName evidence="3">BURP domain-containing protein</fullName>
    </submittedName>
</protein>
<evidence type="ECO:0000313" key="4">
    <source>
        <dbReference type="Proteomes" id="UP001140206"/>
    </source>
</evidence>
<dbReference type="Proteomes" id="UP001140206">
    <property type="component" value="Unassembled WGS sequence"/>
</dbReference>
<dbReference type="InterPro" id="IPR004873">
    <property type="entry name" value="BURP_dom"/>
</dbReference>
<reference evidence="3" key="1">
    <citation type="submission" date="2022-08" db="EMBL/GenBank/DDBJ databases">
        <authorList>
            <person name="Marques A."/>
        </authorList>
    </citation>
    <scope>NUCLEOTIDE SEQUENCE</scope>
    <source>
        <strain evidence="3">RhyPub2mFocal</strain>
        <tissue evidence="3">Leaves</tissue>
    </source>
</reference>
<comment type="caution">
    <text evidence="3">The sequence shown here is derived from an EMBL/GenBank/DDBJ whole genome shotgun (WGS) entry which is preliminary data.</text>
</comment>
<dbReference type="Pfam" id="PF03181">
    <property type="entry name" value="BURP"/>
    <property type="match status" value="1"/>
</dbReference>
<proteinExistence type="predicted"/>
<keyword evidence="1" id="KW-0732">Signal</keyword>
<sequence length="319" mass="35779">MSRFLVIFLSVVIAVKADISPLDYWRNVLPNTEMPSFFMNHLIDPDLDVTLLAKRPLSIRKGLAQYYFILFGPLPSKEHILSTFFPQSAMYPGTKMDEGTNFTRTMWGNVFVPRPEADAVPFSTKNLPQLLDHFSMVPSSKEAKDLKQLIVDCEAPNMVGETKFCPTSLESMIDNVVSLMGTHDVSALTTTINSTKLIAQHNKVVYRTTSPIKSFPDHTKLIICHPSPCAQAVHYCHTNTKYKGYVIPLMGSDGSTVNALTICHHDYMNFNPGFFEVLKMEPGSQPICHFLPENHIVWVRSDQMPTLRTVSSGGSGFQF</sequence>
<dbReference type="PROSITE" id="PS51277">
    <property type="entry name" value="BURP"/>
    <property type="match status" value="1"/>
</dbReference>
<dbReference type="PANTHER" id="PTHR31236">
    <property type="entry name" value="BURP DOMAIN PROTEIN USPL1-LIKE"/>
    <property type="match status" value="1"/>
</dbReference>
<evidence type="ECO:0000256" key="1">
    <source>
        <dbReference type="SAM" id="SignalP"/>
    </source>
</evidence>
<keyword evidence="4" id="KW-1185">Reference proteome</keyword>
<feature type="domain" description="BURP" evidence="2">
    <location>
        <begin position="84"/>
        <end position="301"/>
    </location>
</feature>
<dbReference type="AlphaFoldDB" id="A0AAV8ATP1"/>
<feature type="chain" id="PRO_5043586102" evidence="1">
    <location>
        <begin position="18"/>
        <end position="319"/>
    </location>
</feature>
<evidence type="ECO:0000313" key="3">
    <source>
        <dbReference type="EMBL" id="KAJ4734061.1"/>
    </source>
</evidence>
<dbReference type="EMBL" id="JAMFTS010005120">
    <property type="protein sequence ID" value="KAJ4734061.1"/>
    <property type="molecule type" value="Genomic_DNA"/>
</dbReference>
<dbReference type="PANTHER" id="PTHR31236:SF2">
    <property type="entry name" value="BURP DOMAIN PROTEIN RD22"/>
    <property type="match status" value="1"/>
</dbReference>
<dbReference type="SMART" id="SM01045">
    <property type="entry name" value="BURP"/>
    <property type="match status" value="1"/>
</dbReference>
<evidence type="ECO:0000259" key="2">
    <source>
        <dbReference type="PROSITE" id="PS51277"/>
    </source>
</evidence>
<gene>
    <name evidence="3" type="ORF">LUZ62_014448</name>
</gene>